<dbReference type="SUPFAM" id="SSF50814">
    <property type="entry name" value="Lipocalins"/>
    <property type="match status" value="1"/>
</dbReference>
<organism evidence="1 2">
    <name type="scientific">Talaromyces islandicus</name>
    <name type="common">Penicillium islandicum</name>
    <dbReference type="NCBI Taxonomy" id="28573"/>
    <lineage>
        <taxon>Eukaryota</taxon>
        <taxon>Fungi</taxon>
        <taxon>Dikarya</taxon>
        <taxon>Ascomycota</taxon>
        <taxon>Pezizomycotina</taxon>
        <taxon>Eurotiomycetes</taxon>
        <taxon>Eurotiomycetidae</taxon>
        <taxon>Eurotiales</taxon>
        <taxon>Trichocomaceae</taxon>
        <taxon>Talaromyces</taxon>
        <taxon>Talaromyces sect. Islandici</taxon>
    </lineage>
</organism>
<dbReference type="PANTHER" id="PTHR38115:SF1">
    <property type="entry name" value="LIPOCALIN-LIKE DOMAIN-CONTAINING PROTEIN"/>
    <property type="match status" value="1"/>
</dbReference>
<dbReference type="EMBL" id="CVMT01000006">
    <property type="protein sequence ID" value="CRG89672.1"/>
    <property type="molecule type" value="Genomic_DNA"/>
</dbReference>
<protein>
    <submittedName>
        <fullName evidence="1">Uncharacterized protein</fullName>
    </submittedName>
</protein>
<dbReference type="OrthoDB" id="425354at2759"/>
<sequence length="285" mass="31490">MDVSSDIRNISGNWVMDKERSSGVDDVFKLQGIGWITRKAIATATTTLRITQTSDVDSSTTVPTEWMMLEPALTGGLKGVSEKRPLTWAEFEHHDTLFLPVKIRSRYIGGAKISNNRIQPVTELQSYAAGSDAVLFLTGAVVTDLEAQDAKETIEKAFTHDFVQSVTSGWTAEQIWAVETIGSKKFLTRRILVVQGSSIAVLDSCARAPEQLEIAFHECRSQEVRLQNALKVSDPLAVLGFTKTLLFKVETNHSRFIIPLLYADTVVDSIVDTLVSGWSKTLFLP</sequence>
<evidence type="ECO:0000313" key="1">
    <source>
        <dbReference type="EMBL" id="CRG89672.1"/>
    </source>
</evidence>
<accession>A0A0U1M2Q9</accession>
<keyword evidence="2" id="KW-1185">Reference proteome</keyword>
<dbReference type="PANTHER" id="PTHR38115">
    <property type="entry name" value="LIPOCALIN-LIKE DOMAIN-CONTAINING PROTEIN"/>
    <property type="match status" value="1"/>
</dbReference>
<dbReference type="InterPro" id="IPR012674">
    <property type="entry name" value="Calycin"/>
</dbReference>
<dbReference type="InterPro" id="IPR053037">
    <property type="entry name" value="Pericyclase_pydY-like"/>
</dbReference>
<dbReference type="AlphaFoldDB" id="A0A0U1M2Q9"/>
<proteinExistence type="predicted"/>
<dbReference type="Proteomes" id="UP000054383">
    <property type="component" value="Unassembled WGS sequence"/>
</dbReference>
<name>A0A0U1M2Q9_TALIS</name>
<evidence type="ECO:0000313" key="2">
    <source>
        <dbReference type="Proteomes" id="UP000054383"/>
    </source>
</evidence>
<gene>
    <name evidence="1" type="ORF">PISL3812_06711</name>
</gene>
<dbReference type="Gene3D" id="2.40.128.20">
    <property type="match status" value="1"/>
</dbReference>
<reference evidence="1 2" key="1">
    <citation type="submission" date="2015-04" db="EMBL/GenBank/DDBJ databases">
        <authorList>
            <person name="Syromyatnikov M.Y."/>
            <person name="Popov V.N."/>
        </authorList>
    </citation>
    <scope>NUCLEOTIDE SEQUENCE [LARGE SCALE GENOMIC DNA]</scope>
    <source>
        <strain evidence="1">WF-38-12</strain>
    </source>
</reference>